<dbReference type="EMBL" id="CADCTB010000162">
    <property type="protein sequence ID" value="CAA9259038.1"/>
    <property type="molecule type" value="Genomic_DNA"/>
</dbReference>
<feature type="non-terminal residue" evidence="2">
    <location>
        <position position="42"/>
    </location>
</feature>
<dbReference type="AlphaFoldDB" id="A0A6J4IUD2"/>
<accession>A0A6J4IUD2</accession>
<feature type="compositionally biased region" description="Basic residues" evidence="1">
    <location>
        <begin position="30"/>
        <end position="42"/>
    </location>
</feature>
<feature type="non-terminal residue" evidence="2">
    <location>
        <position position="1"/>
    </location>
</feature>
<feature type="region of interest" description="Disordered" evidence="1">
    <location>
        <begin position="1"/>
        <end position="42"/>
    </location>
</feature>
<feature type="compositionally biased region" description="Basic and acidic residues" evidence="1">
    <location>
        <begin position="9"/>
        <end position="21"/>
    </location>
</feature>
<evidence type="ECO:0000256" key="1">
    <source>
        <dbReference type="SAM" id="MobiDB-lite"/>
    </source>
</evidence>
<sequence>GRRRPARRRGAEGGTRRDERGAAGGDRGPAGRRRHRRPGHRL</sequence>
<evidence type="ECO:0000313" key="2">
    <source>
        <dbReference type="EMBL" id="CAA9259038.1"/>
    </source>
</evidence>
<name>A0A6J4IUD2_9ACTN</name>
<protein>
    <submittedName>
        <fullName evidence="2">Uncharacterized protein</fullName>
    </submittedName>
</protein>
<organism evidence="2">
    <name type="scientific">uncultured Acidimicrobiales bacterium</name>
    <dbReference type="NCBI Taxonomy" id="310071"/>
    <lineage>
        <taxon>Bacteria</taxon>
        <taxon>Bacillati</taxon>
        <taxon>Actinomycetota</taxon>
        <taxon>Acidimicrobiia</taxon>
        <taxon>Acidimicrobiales</taxon>
        <taxon>environmental samples</taxon>
    </lineage>
</organism>
<gene>
    <name evidence="2" type="ORF">AVDCRST_MAG10-2640</name>
</gene>
<proteinExistence type="predicted"/>
<reference evidence="2" key="1">
    <citation type="submission" date="2020-02" db="EMBL/GenBank/DDBJ databases">
        <authorList>
            <person name="Meier V. D."/>
        </authorList>
    </citation>
    <scope>NUCLEOTIDE SEQUENCE</scope>
    <source>
        <strain evidence="2">AVDCRST_MAG10</strain>
    </source>
</reference>